<dbReference type="Pfam" id="PF12256">
    <property type="entry name" value="TcdB_toxin_midN"/>
    <property type="match status" value="1"/>
</dbReference>
<dbReference type="RefSeq" id="WP_263542472.1">
    <property type="nucleotide sequence ID" value="NZ_JAOVZO020000023.1"/>
</dbReference>
<sequence length="2382" mass="252377">MLALLPLGAGAQLAPVAGAHYDTASDAGFRHGANAAGDYAASVPLDLPAARGDLPVPLRVVYGGRRVGAAGLGWDVPLSFIARSTTTSQQRPAPQAFSLTPPPLSAPERLSLNLDGASVDLVRNAANTAWTGIRGDSTIEVRSGGDGILLAYDGEGRTYTFSSRGATTGSRLVDGNLYLLTAIAGPGSANRLELSYAIGAPALPGGGTGLSIDLASVSYNAHPVTAGCYKHRAILSYDAAAVAPLSMSLINGAVLARQRKLTAITLKSRETCGSEKTLANYAFAYQPDADTRLPRLSSVTRSGQQGTPEQNVSLPVGAYGYGGIVGAGNAVTFQKVQSAGPPSGGGHYDNGIGYTTAARLGSASDPRDEQQLETTQSLIDLNGDGRPDFTDAARQVYVNRANAAGPVQFVAVPTLLPAFPSSRALSSGPNSTRFRNDNRHDTYVQYLDMNGDGRVDLIDAASDPNAWLVKLNTPNPADADKSVYLAYRIDTTRLRQALQAAGTTFDGAVPLARRTTVPQNAYATCWTNHLVDGTVRWLPNQAGTNGAGCSGAPAITPRKRTITEFELKDVNGDGYPDFVYNGSYVNLSTRHSPPPPNYPPPPPLDFRHELTTLASDLSGSRDVKALINTAGTHLENGAELFSSPVLLESGGSDGCGVDRWEVDPASAAPGGLMAQTCAFQDVNGDGIADRVTTSNGIASARLGTGDMSRPYATASVTLPGPLSRTSTDLVTDVSRPGEARPQSCGTLTQYDTKTLAALRDINGDGIADYLDQAGFTKTVALGTGTGYAPAATIAIVGAALDDNVALSVERNRCELPAGPAANVSAGTVQGLYDLDGDGQPELVNQKADRWDVFQLKPPVAQVDVGAGVASVPAAGRLTRIDNGYGASTTIGYRSAKEEWNGEHRVPFAEIVVESVGTRDASNNALLATWRYAYRGASMHFDPLADAFRFTGYRRSVSLQAGGDGSGTATIEERRGLDVYTAGSDAAARLRRYLLAGRPAETVSLAGSVGTNPWNLLNVDLASDPRRSAGTQYVWSTRALADGVAPANNERCQDMVYPYDYASSKSQVPAADACTQRGFAYLQTRFDWRGTPGGGDALASTQTVQTSRQVLAIDDYARTTSVRDDNDLNIEDDDVCTQTVYAVPVTAVPRVLVAPASVTLRDCDGATLLSHERYEYDTPASGVKLPAGKVAAGLATAQISARLDVATGAPVDPARPDVRRFDAIYDTATAQLLNLTTAREDGASRTVNINYDAFGLVATGVQQAAIDADGTALPAQATTSTFDAVTLRVLGVTDANGTRRGRTYDGFGRELRTTVAPPGGSEGVLSRTNYLGFAIGQGGGRRVTRTVFPDVVAPGSADTAAGRSATVFVDVLGRMQRSEVALGADYANRTLSVGQRSYDAFGRVAFVADAFETGQNFATAYGTTHHYRPDGDAQCTWRGYGPQAFAANPQSDAGAERYVGCQSRVFDANEERVRYSDADARTSGSPQAGVEQEASYSAIGQLLRQRTRRSGNDETLEIADYGYDKLGNRIQTNRYLDVVNLAGAVSSNWRYDSLGRVTRLAESGSAPQRRRYNDWGDLVSTQWCDTAVSACTEDAPNRGLHNVYDGLGRLTHGEERSNGKAIAATVREFAYDIGVNTATPPVPATFVLGRLAQASSPTSTVSYSYDAFGRAAAQVYTDRTSTANNVYVQKQEYRGDGAPTRLHLLLPDTGYRDETADYAYDSVGRGRSVVYTDASLVKSLFDASGSADLDLFGRVRSARYGRNLYAATYAETGRRLLDRVSVSAPAPLGSAREFVFAGSNGAAPAYDAVGRELSRQELTDGQAAAPTIRASYDALGRLAQVERRPAGAPATSRRDMSYDALGNVLAQIDSAAGANLALSYQTADRDRICSVGYATTPSPACNVKYDAVGNVVEMPARNGATRTLSYLPGGQTRQIVQGTTQATYDYDAYGHVQRLALTSSDATDTRQDKHFGALIKQRDETVGGARTAVVTRTIPGPGNLRATRHGGGEGTGWTFAYGETRGNRFFTNQNGAFVQDVDYQPFGEVRTSAGALPGAADYTSEQWNGGDFLAALGISQLGARLYDPVIGRFLSRDPLLLASTASTSNPYAFAENDPLNKADPTGLSTDPDFGFRPLQRELSGIAGHDTPISSIHSNRNAPPIGELPGLGGFEPTRGGGGTICVFPPPEPPVDTATGTGIRTPFATPSNGSGARPDNHALNLGNGANVFASPRSGGQSTAAAPMSPLIKRVRLEASPEMGKGELTLNWAPVRELIAPQRRLIILTSLFDLIDADLDDADRFRDEVDIWRHGSKYARQWIKENDALNKQHTELYVEIEALRSAMGMDPIDNPRAERALHPASPEGNFIWELLCVSKPGSCTDARLYR</sequence>
<organism evidence="2 3">
    <name type="scientific">Tahibacter soli</name>
    <dbReference type="NCBI Taxonomy" id="2983605"/>
    <lineage>
        <taxon>Bacteria</taxon>
        <taxon>Pseudomonadati</taxon>
        <taxon>Pseudomonadota</taxon>
        <taxon>Gammaproteobacteria</taxon>
        <taxon>Lysobacterales</taxon>
        <taxon>Rhodanobacteraceae</taxon>
        <taxon>Tahibacter</taxon>
    </lineage>
</organism>
<comment type="caution">
    <text evidence="2">The sequence shown here is derived from an EMBL/GenBank/DDBJ whole genome shotgun (WGS) entry which is preliminary data.</text>
</comment>
<accession>A0A9X3YRA5</accession>
<keyword evidence="3" id="KW-1185">Reference proteome</keyword>
<gene>
    <name evidence="2" type="ORF">OD750_027290</name>
</gene>
<feature type="domain" description="Insecticide toxin TcdB middle/N-terminal" evidence="1">
    <location>
        <begin position="825"/>
        <end position="960"/>
    </location>
</feature>
<evidence type="ECO:0000259" key="1">
    <source>
        <dbReference type="Pfam" id="PF12256"/>
    </source>
</evidence>
<dbReference type="InterPro" id="IPR028994">
    <property type="entry name" value="Integrin_alpha_N"/>
</dbReference>
<dbReference type="Proteomes" id="UP001139971">
    <property type="component" value="Unassembled WGS sequence"/>
</dbReference>
<reference evidence="2" key="1">
    <citation type="submission" date="2023-02" db="EMBL/GenBank/DDBJ databases">
        <title>Tahibacter soli sp. nov. isolated from soil.</title>
        <authorList>
            <person name="Baek J.H."/>
            <person name="Lee J.K."/>
            <person name="Choi D.G."/>
            <person name="Jeon C.O."/>
        </authorList>
    </citation>
    <scope>NUCLEOTIDE SEQUENCE</scope>
    <source>
        <strain evidence="2">BL</strain>
    </source>
</reference>
<evidence type="ECO:0000313" key="2">
    <source>
        <dbReference type="EMBL" id="MDC8016249.1"/>
    </source>
</evidence>
<dbReference type="EMBL" id="JAOVZO020000023">
    <property type="protein sequence ID" value="MDC8016249.1"/>
    <property type="molecule type" value="Genomic_DNA"/>
</dbReference>
<name>A0A9X3YRA5_9GAMM</name>
<dbReference type="InterPro" id="IPR022045">
    <property type="entry name" value="TcdB_toxin_mid/N"/>
</dbReference>
<dbReference type="SUPFAM" id="SSF69318">
    <property type="entry name" value="Integrin alpha N-terminal domain"/>
    <property type="match status" value="1"/>
</dbReference>
<protein>
    <submittedName>
        <fullName evidence="2">Toxin TcdB middle/N-terminal domain-containing protein</fullName>
    </submittedName>
</protein>
<dbReference type="NCBIfam" id="TIGR03696">
    <property type="entry name" value="Rhs_assc_core"/>
    <property type="match status" value="1"/>
</dbReference>
<proteinExistence type="predicted"/>
<evidence type="ECO:0000313" key="3">
    <source>
        <dbReference type="Proteomes" id="UP001139971"/>
    </source>
</evidence>
<dbReference type="InterPro" id="IPR022385">
    <property type="entry name" value="Rhs_assc_core"/>
</dbReference>
<dbReference type="Gene3D" id="2.180.10.10">
    <property type="entry name" value="RHS repeat-associated core"/>
    <property type="match status" value="1"/>
</dbReference>